<dbReference type="PROSITE" id="PS00216">
    <property type="entry name" value="SUGAR_TRANSPORT_1"/>
    <property type="match status" value="1"/>
</dbReference>
<keyword evidence="6 8" id="KW-0472">Membrane</keyword>
<feature type="transmembrane region" description="Helical" evidence="8">
    <location>
        <begin position="273"/>
        <end position="292"/>
    </location>
</feature>
<gene>
    <name evidence="10" type="ORF">PSALAMII_LOCUS2987</name>
</gene>
<evidence type="ECO:0000256" key="5">
    <source>
        <dbReference type="ARBA" id="ARBA00022989"/>
    </source>
</evidence>
<evidence type="ECO:0000259" key="9">
    <source>
        <dbReference type="PROSITE" id="PS50850"/>
    </source>
</evidence>
<dbReference type="GO" id="GO:0016020">
    <property type="term" value="C:membrane"/>
    <property type="evidence" value="ECO:0007669"/>
    <property type="project" value="UniProtKB-SubCell"/>
</dbReference>
<evidence type="ECO:0000313" key="10">
    <source>
        <dbReference type="EMBL" id="CAG8345570.1"/>
    </source>
</evidence>
<evidence type="ECO:0000256" key="8">
    <source>
        <dbReference type="SAM" id="Phobius"/>
    </source>
</evidence>
<accession>A0A9W4IVE8</accession>
<feature type="transmembrane region" description="Helical" evidence="8">
    <location>
        <begin position="153"/>
        <end position="172"/>
    </location>
</feature>
<dbReference type="OrthoDB" id="6612291at2759"/>
<keyword evidence="11" id="KW-1185">Reference proteome</keyword>
<feature type="transmembrane region" description="Helical" evidence="8">
    <location>
        <begin position="120"/>
        <end position="141"/>
    </location>
</feature>
<dbReference type="GO" id="GO:0005351">
    <property type="term" value="F:carbohydrate:proton symporter activity"/>
    <property type="evidence" value="ECO:0007669"/>
    <property type="project" value="TreeGrafter"/>
</dbReference>
<feature type="transmembrane region" description="Helical" evidence="8">
    <location>
        <begin position="416"/>
        <end position="433"/>
    </location>
</feature>
<evidence type="ECO:0000256" key="4">
    <source>
        <dbReference type="ARBA" id="ARBA00022692"/>
    </source>
</evidence>
<dbReference type="InterPro" id="IPR036259">
    <property type="entry name" value="MFS_trans_sf"/>
</dbReference>
<feature type="transmembrane region" description="Helical" evidence="8">
    <location>
        <begin position="312"/>
        <end position="332"/>
    </location>
</feature>
<feature type="transmembrane region" description="Helical" evidence="8">
    <location>
        <begin position="7"/>
        <end position="26"/>
    </location>
</feature>
<evidence type="ECO:0000256" key="3">
    <source>
        <dbReference type="ARBA" id="ARBA00022448"/>
    </source>
</evidence>
<evidence type="ECO:0000313" key="11">
    <source>
        <dbReference type="Proteomes" id="UP001152649"/>
    </source>
</evidence>
<dbReference type="PANTHER" id="PTHR48022:SF45">
    <property type="entry name" value="MAJOR FACILITATOR SUPERFAMILY (MFS) PROFILE DOMAIN-CONTAINING PROTEIN-RELATED"/>
    <property type="match status" value="1"/>
</dbReference>
<dbReference type="SUPFAM" id="SSF103473">
    <property type="entry name" value="MFS general substrate transporter"/>
    <property type="match status" value="1"/>
</dbReference>
<keyword evidence="4 8" id="KW-0812">Transmembrane</keyword>
<dbReference type="InterPro" id="IPR020846">
    <property type="entry name" value="MFS_dom"/>
</dbReference>
<keyword evidence="3 7" id="KW-0813">Transport</keyword>
<feature type="domain" description="Major facilitator superfamily (MFS) profile" evidence="9">
    <location>
        <begin position="13"/>
        <end position="460"/>
    </location>
</feature>
<dbReference type="EMBL" id="CAJVPG010000111">
    <property type="protein sequence ID" value="CAG8345570.1"/>
    <property type="molecule type" value="Genomic_DNA"/>
</dbReference>
<feature type="transmembrane region" description="Helical" evidence="8">
    <location>
        <begin position="339"/>
        <end position="361"/>
    </location>
</feature>
<comment type="similarity">
    <text evidence="2 7">Belongs to the major facilitator superfamily. Sugar transporter (TC 2.A.1.1) family.</text>
</comment>
<dbReference type="Pfam" id="PF00083">
    <property type="entry name" value="Sugar_tr"/>
    <property type="match status" value="1"/>
</dbReference>
<comment type="subcellular location">
    <subcellularLocation>
        <location evidence="1">Membrane</location>
        <topology evidence="1">Multi-pass membrane protein</topology>
    </subcellularLocation>
</comment>
<dbReference type="Gene3D" id="1.20.1250.20">
    <property type="entry name" value="MFS general substrate transporter like domains"/>
    <property type="match status" value="1"/>
</dbReference>
<dbReference type="Proteomes" id="UP001152649">
    <property type="component" value="Unassembled WGS sequence"/>
</dbReference>
<dbReference type="InterPro" id="IPR003663">
    <property type="entry name" value="Sugar/inositol_transpt"/>
</dbReference>
<sequence length="516" mass="56925">MASEHRTLLFIQVFLVVAPAYFFFGYNQSGFSTILNNADLVSHFPQIDTINTQGTQEASNSTKKGTVNASFQLGALLGSLSCSFLGDRLGRRKTIFISALIATIGLALECSTFALEQLVIGRFIIGFSVGLISVIVPVWQAECSSARNRGRQVTTTGLFMAFGFVLASWVNYGFSKVATPFIQWRIPLVISVIFPILMCLSVFQVPESPRWLVRCNCLQEAASALALLKGLSPDDSEVQSELNGIQLSLETTDDSSLLDIFCAKDDSRLLDRLVLCLLIQFFQQMCGGILIALYTTTIFQHNLHLGGDIPKILAATCLTWKFLCSFLSFAAIDRLGRRVVFITSGTGMAVCMGVMAITSSFPTSNKAASIVSAVTIFMFNVFYPIGFLAGNFLYCTEIAPARLRIAMASLSTANHWLWNFIVVMVTPVALTTISWKYYIVFTVVAACIPVTVFFFFPETMNRNLELLDNIFRDAPSIWDIVGMARRLPQGDTLEAEAELQEERKGTEVETKHTEAV</sequence>
<feature type="transmembrane region" description="Helical" evidence="8">
    <location>
        <begin position="69"/>
        <end position="86"/>
    </location>
</feature>
<dbReference type="InterPro" id="IPR005829">
    <property type="entry name" value="Sugar_transporter_CS"/>
</dbReference>
<feature type="transmembrane region" description="Helical" evidence="8">
    <location>
        <begin position="95"/>
        <end position="114"/>
    </location>
</feature>
<evidence type="ECO:0000256" key="7">
    <source>
        <dbReference type="RuleBase" id="RU003346"/>
    </source>
</evidence>
<feature type="transmembrane region" description="Helical" evidence="8">
    <location>
        <begin position="184"/>
        <end position="203"/>
    </location>
</feature>
<dbReference type="InterPro" id="IPR005828">
    <property type="entry name" value="MFS_sugar_transport-like"/>
</dbReference>
<proteinExistence type="inferred from homology"/>
<dbReference type="NCBIfam" id="TIGR00879">
    <property type="entry name" value="SP"/>
    <property type="match status" value="1"/>
</dbReference>
<dbReference type="InterPro" id="IPR050360">
    <property type="entry name" value="MFS_Sugar_Transporters"/>
</dbReference>
<dbReference type="PANTHER" id="PTHR48022">
    <property type="entry name" value="PLASTIDIC GLUCOSE TRANSPORTER 4"/>
    <property type="match status" value="1"/>
</dbReference>
<protein>
    <recommendedName>
        <fullName evidence="9">Major facilitator superfamily (MFS) profile domain-containing protein</fullName>
    </recommendedName>
</protein>
<name>A0A9W4IVE8_9EURO</name>
<feature type="transmembrane region" description="Helical" evidence="8">
    <location>
        <begin position="439"/>
        <end position="456"/>
    </location>
</feature>
<evidence type="ECO:0000256" key="1">
    <source>
        <dbReference type="ARBA" id="ARBA00004141"/>
    </source>
</evidence>
<comment type="caution">
    <text evidence="10">The sequence shown here is derived from an EMBL/GenBank/DDBJ whole genome shotgun (WGS) entry which is preliminary data.</text>
</comment>
<feature type="transmembrane region" description="Helical" evidence="8">
    <location>
        <begin position="367"/>
        <end position="395"/>
    </location>
</feature>
<evidence type="ECO:0000256" key="6">
    <source>
        <dbReference type="ARBA" id="ARBA00023136"/>
    </source>
</evidence>
<organism evidence="10 11">
    <name type="scientific">Penicillium salamii</name>
    <dbReference type="NCBI Taxonomy" id="1612424"/>
    <lineage>
        <taxon>Eukaryota</taxon>
        <taxon>Fungi</taxon>
        <taxon>Dikarya</taxon>
        <taxon>Ascomycota</taxon>
        <taxon>Pezizomycotina</taxon>
        <taxon>Eurotiomycetes</taxon>
        <taxon>Eurotiomycetidae</taxon>
        <taxon>Eurotiales</taxon>
        <taxon>Aspergillaceae</taxon>
        <taxon>Penicillium</taxon>
    </lineage>
</organism>
<reference evidence="10" key="1">
    <citation type="submission" date="2021-07" db="EMBL/GenBank/DDBJ databases">
        <authorList>
            <person name="Branca A.L. A."/>
        </authorList>
    </citation>
    <scope>NUCLEOTIDE SEQUENCE</scope>
</reference>
<evidence type="ECO:0000256" key="2">
    <source>
        <dbReference type="ARBA" id="ARBA00010992"/>
    </source>
</evidence>
<keyword evidence="5 8" id="KW-1133">Transmembrane helix</keyword>
<dbReference type="AlphaFoldDB" id="A0A9W4IVE8"/>
<dbReference type="PROSITE" id="PS50850">
    <property type="entry name" value="MFS"/>
    <property type="match status" value="1"/>
</dbReference>